<dbReference type="InterPro" id="IPR046404">
    <property type="entry name" value="Adapter_SpxH"/>
</dbReference>
<organism evidence="3 4">
    <name type="scientific">Bacillus carboniphilus</name>
    <dbReference type="NCBI Taxonomy" id="86663"/>
    <lineage>
        <taxon>Bacteria</taxon>
        <taxon>Bacillati</taxon>
        <taxon>Bacillota</taxon>
        <taxon>Bacilli</taxon>
        <taxon>Bacillales</taxon>
        <taxon>Bacillaceae</taxon>
        <taxon>Bacillus</taxon>
    </lineage>
</organism>
<comment type="similarity">
    <text evidence="2">Belongs to the SpxH family.</text>
</comment>
<dbReference type="Gene3D" id="3.40.30.10">
    <property type="entry name" value="Glutaredoxin"/>
    <property type="match status" value="1"/>
</dbReference>
<name>A0ABN0W503_9BACI</name>
<comment type="subcellular location">
    <subcellularLocation>
        <location evidence="2">Cytoplasm</location>
    </subcellularLocation>
</comment>
<dbReference type="CDD" id="cd03025">
    <property type="entry name" value="DsbA_FrnE_like"/>
    <property type="match status" value="1"/>
</dbReference>
<evidence type="ECO:0000256" key="2">
    <source>
        <dbReference type="HAMAP-Rule" id="MF_02245"/>
    </source>
</evidence>
<keyword evidence="3" id="KW-0645">Protease</keyword>
<dbReference type="Gene3D" id="1.10.472.60">
    <property type="entry name" value="putative protein disulfide isomerase domain"/>
    <property type="match status" value="1"/>
</dbReference>
<keyword evidence="3" id="KW-0378">Hydrolase</keyword>
<dbReference type="GO" id="GO:0008233">
    <property type="term" value="F:peptidase activity"/>
    <property type="evidence" value="ECO:0007669"/>
    <property type="project" value="UniProtKB-KW"/>
</dbReference>
<dbReference type="PANTHER" id="PTHR13887">
    <property type="entry name" value="GLUTATHIONE S-TRANSFERASE KAPPA"/>
    <property type="match status" value="1"/>
</dbReference>
<keyword evidence="4" id="KW-1185">Reference proteome</keyword>
<dbReference type="PANTHER" id="PTHR13887:SF47">
    <property type="entry name" value="CLPXP ADAPTER PROTEIN SPXH"/>
    <property type="match status" value="1"/>
</dbReference>
<reference evidence="3 4" key="1">
    <citation type="journal article" date="2019" name="Int. J. Syst. Evol. Microbiol.">
        <title>The Global Catalogue of Microorganisms (GCM) 10K type strain sequencing project: providing services to taxonomists for standard genome sequencing and annotation.</title>
        <authorList>
            <consortium name="The Broad Institute Genomics Platform"/>
            <consortium name="The Broad Institute Genome Sequencing Center for Infectious Disease"/>
            <person name="Wu L."/>
            <person name="Ma J."/>
        </authorList>
    </citation>
    <scope>NUCLEOTIDE SEQUENCE [LARGE SCALE GENOMIC DNA]</scope>
    <source>
        <strain evidence="3 4">JCM 9731</strain>
    </source>
</reference>
<comment type="subunit">
    <text evidence="2">Interacts with Spx.</text>
</comment>
<dbReference type="Pfam" id="PF13743">
    <property type="entry name" value="Thioredoxin_5"/>
    <property type="match status" value="1"/>
</dbReference>
<dbReference type="HAMAP" id="MF_02245">
    <property type="entry name" value="Adapter_SpxH"/>
    <property type="match status" value="1"/>
</dbReference>
<gene>
    <name evidence="2 3" type="primary">spxH</name>
    <name evidence="3" type="ORF">GCM10008967_14920</name>
</gene>
<dbReference type="InterPro" id="IPR036249">
    <property type="entry name" value="Thioredoxin-like_sf"/>
</dbReference>
<dbReference type="EMBL" id="BAAADJ010000015">
    <property type="protein sequence ID" value="GAA0325313.1"/>
    <property type="molecule type" value="Genomic_DNA"/>
</dbReference>
<protein>
    <recommendedName>
        <fullName evidence="2">ClpXP adapter protein SpxH</fullName>
    </recommendedName>
</protein>
<sequence>MEKNRLWSESQSPCYGLENKPVEIYMFIDPLCPECWALEPIIKKLKIEYGHYFTLRHVLSGKLASLNNSVRKKPENIAQAWEKTASRSGMSCDGSLWLENPISAPSLPSVAIKAAELQGKKTATRFLRKVQENLFLEKQNISDVDVLLDCAEQVGIDMELFKQDITSESATKAFQCDLTITTEMDVTEIPTLVFFNENTDEEGIKVTGCYPYEVYVEILFEMLKEQPDPSPPPPIEAFLKFFNIVATKEISVVYDLTTSQVEHEMKKLLLKQKVERIPAKYGTFWRYIGDHELNSE</sequence>
<dbReference type="GO" id="GO:0006508">
    <property type="term" value="P:proteolysis"/>
    <property type="evidence" value="ECO:0007669"/>
    <property type="project" value="UniProtKB-KW"/>
</dbReference>
<evidence type="ECO:0000256" key="1">
    <source>
        <dbReference type="ARBA" id="ARBA00022490"/>
    </source>
</evidence>
<accession>A0ABN0W503</accession>
<comment type="caution">
    <text evidence="3">The sequence shown here is derived from an EMBL/GenBank/DDBJ whole genome shotgun (WGS) entry which is preliminary data.</text>
</comment>
<evidence type="ECO:0000313" key="4">
    <source>
        <dbReference type="Proteomes" id="UP001500782"/>
    </source>
</evidence>
<proteinExistence type="inferred from homology"/>
<evidence type="ECO:0000313" key="3">
    <source>
        <dbReference type="EMBL" id="GAA0325313.1"/>
    </source>
</evidence>
<comment type="function">
    <text evidence="2">Adapter protein required for efficient degradation of Spx by ClpXP under non-stress conditions. Interaction with Spx stabilizes Spx and exposes the C-terminus of Spx for recognition and proteolysis by ClpXP.</text>
</comment>
<dbReference type="SUPFAM" id="SSF52833">
    <property type="entry name" value="Thioredoxin-like"/>
    <property type="match status" value="1"/>
</dbReference>
<keyword evidence="1 2" id="KW-0963">Cytoplasm</keyword>
<dbReference type="Proteomes" id="UP001500782">
    <property type="component" value="Unassembled WGS sequence"/>
</dbReference>